<dbReference type="Gene3D" id="3.40.50.980">
    <property type="match status" value="2"/>
</dbReference>
<dbReference type="InterPro" id="IPR041464">
    <property type="entry name" value="TubC_N"/>
</dbReference>
<dbReference type="CDD" id="cd19531">
    <property type="entry name" value="LCL_NRPS-like"/>
    <property type="match status" value="1"/>
</dbReference>
<feature type="domain" description="Carrier" evidence="3">
    <location>
        <begin position="1070"/>
        <end position="1147"/>
    </location>
</feature>
<dbReference type="SUPFAM" id="SSF52777">
    <property type="entry name" value="CoA-dependent acyltransferases"/>
    <property type="match status" value="2"/>
</dbReference>
<evidence type="ECO:0000259" key="3">
    <source>
        <dbReference type="PROSITE" id="PS50075"/>
    </source>
</evidence>
<proteinExistence type="predicted"/>
<dbReference type="SUPFAM" id="SSF47336">
    <property type="entry name" value="ACP-like"/>
    <property type="match status" value="1"/>
</dbReference>
<dbReference type="CDD" id="cd05930">
    <property type="entry name" value="A_NRPS"/>
    <property type="match status" value="1"/>
</dbReference>
<dbReference type="InterPro" id="IPR000873">
    <property type="entry name" value="AMP-dep_synth/lig_dom"/>
</dbReference>
<dbReference type="Pfam" id="PF18563">
    <property type="entry name" value="TubC_N"/>
    <property type="match status" value="1"/>
</dbReference>
<dbReference type="PROSITE" id="PS00455">
    <property type="entry name" value="AMP_BINDING"/>
    <property type="match status" value="1"/>
</dbReference>
<dbReference type="InterPro" id="IPR020845">
    <property type="entry name" value="AMP-binding_CS"/>
</dbReference>
<dbReference type="PANTHER" id="PTHR45527">
    <property type="entry name" value="NONRIBOSOMAL PEPTIDE SYNTHETASE"/>
    <property type="match status" value="1"/>
</dbReference>
<dbReference type="Gene3D" id="2.30.38.10">
    <property type="entry name" value="Luciferase, Domain 3"/>
    <property type="match status" value="1"/>
</dbReference>
<dbReference type="PANTHER" id="PTHR45527:SF1">
    <property type="entry name" value="FATTY ACID SYNTHASE"/>
    <property type="match status" value="1"/>
</dbReference>
<keyword evidence="2" id="KW-0597">Phosphoprotein</keyword>
<keyword evidence="1" id="KW-0596">Phosphopantetheine</keyword>
<dbReference type="InterPro" id="IPR009081">
    <property type="entry name" value="PP-bd_ACP"/>
</dbReference>
<organism evidence="4 5">
    <name type="scientific">Pseudoalteromonas aurantia 208</name>
    <dbReference type="NCBI Taxonomy" id="1314867"/>
    <lineage>
        <taxon>Bacteria</taxon>
        <taxon>Pseudomonadati</taxon>
        <taxon>Pseudomonadota</taxon>
        <taxon>Gammaproteobacteria</taxon>
        <taxon>Alteromonadales</taxon>
        <taxon>Pseudoalteromonadaceae</taxon>
        <taxon>Pseudoalteromonas</taxon>
    </lineage>
</organism>
<dbReference type="Pfam" id="PF00550">
    <property type="entry name" value="PP-binding"/>
    <property type="match status" value="1"/>
</dbReference>
<dbReference type="InterPro" id="IPR044894">
    <property type="entry name" value="TubC_N_sf"/>
</dbReference>
<comment type="caution">
    <text evidence="4">The sequence shown here is derived from an EMBL/GenBank/DDBJ whole genome shotgun (WGS) entry which is preliminary data.</text>
</comment>
<evidence type="ECO:0000256" key="1">
    <source>
        <dbReference type="ARBA" id="ARBA00022450"/>
    </source>
</evidence>
<dbReference type="InterPro" id="IPR001242">
    <property type="entry name" value="Condensation_dom"/>
</dbReference>
<gene>
    <name evidence="4" type="ORF">PAUR_a4570</name>
</gene>
<evidence type="ECO:0000256" key="2">
    <source>
        <dbReference type="ARBA" id="ARBA00022553"/>
    </source>
</evidence>
<keyword evidence="5" id="KW-1185">Reference proteome</keyword>
<name>A0ABR9EG45_9GAMM</name>
<dbReference type="NCBIfam" id="TIGR01733">
    <property type="entry name" value="AA-adenyl-dom"/>
    <property type="match status" value="1"/>
</dbReference>
<dbReference type="InterPro" id="IPR020806">
    <property type="entry name" value="PKS_PP-bd"/>
</dbReference>
<dbReference type="Pfam" id="PF00668">
    <property type="entry name" value="Condensation"/>
    <property type="match status" value="1"/>
</dbReference>
<dbReference type="InterPro" id="IPR045851">
    <property type="entry name" value="AMP-bd_C_sf"/>
</dbReference>
<dbReference type="Gene3D" id="3.30.300.30">
    <property type="match status" value="1"/>
</dbReference>
<evidence type="ECO:0000313" key="5">
    <source>
        <dbReference type="Proteomes" id="UP000615755"/>
    </source>
</evidence>
<dbReference type="RefSeq" id="WP_192509135.1">
    <property type="nucleotide sequence ID" value="NZ_AQGV01000014.1"/>
</dbReference>
<dbReference type="InterPro" id="IPR036736">
    <property type="entry name" value="ACP-like_sf"/>
</dbReference>
<dbReference type="SUPFAM" id="SSF56801">
    <property type="entry name" value="Acetyl-CoA synthetase-like"/>
    <property type="match status" value="1"/>
</dbReference>
<dbReference type="InterPro" id="IPR023213">
    <property type="entry name" value="CAT-like_dom_sf"/>
</dbReference>
<accession>A0ABR9EG45</accession>
<dbReference type="Gene3D" id="1.10.10.1830">
    <property type="entry name" value="Non-ribosomal peptide synthase, adenylation domain"/>
    <property type="match status" value="1"/>
</dbReference>
<dbReference type="Gene3D" id="3.30.559.30">
    <property type="entry name" value="Nonribosomal peptide synthetase, condensation domain"/>
    <property type="match status" value="1"/>
</dbReference>
<dbReference type="SMART" id="SM00823">
    <property type="entry name" value="PKS_PP"/>
    <property type="match status" value="1"/>
</dbReference>
<evidence type="ECO:0000313" key="4">
    <source>
        <dbReference type="EMBL" id="MBE0369959.1"/>
    </source>
</evidence>
<dbReference type="PROSITE" id="PS50075">
    <property type="entry name" value="CARRIER"/>
    <property type="match status" value="1"/>
</dbReference>
<reference evidence="4 5" key="1">
    <citation type="submission" date="2015-03" db="EMBL/GenBank/DDBJ databases">
        <title>Genome sequence of Pseudoalteromonas aurantia.</title>
        <authorList>
            <person name="Xie B.-B."/>
            <person name="Rong J.-C."/>
            <person name="Qin Q.-L."/>
            <person name="Zhang Y.-Z."/>
        </authorList>
    </citation>
    <scope>NUCLEOTIDE SEQUENCE [LARGE SCALE GENOMIC DNA]</scope>
    <source>
        <strain evidence="4 5">208</strain>
    </source>
</reference>
<dbReference type="Pfam" id="PF00501">
    <property type="entry name" value="AMP-binding"/>
    <property type="match status" value="1"/>
</dbReference>
<sequence length="1167" mass="129874">MNVVDLLKEANSKGIILYLEKGKLAFKAPPGAMDNTIKAQIVAMKSDIVELLEEYATSDAPQLKARPAQVGDSIITSYAQQRLWFIDSLQGGSAEYNMPVAFEVKGQLDLSILSRVFTTILERHEVLRTVYVAEAGRAHQYIRDISDIDFEIKVEDCTHLSDDALTVAVNAMISHDMDQPFNLKEDLMLRVSYVKKASNSGVLLFNMHHIASDGWSTEVLIKEFLTLYHVYSEGQENPLPPLDIQYADYTYWQKEYLEGEVLDKQLNYWEKQLHDAPMIHSLPCDYPRPKTKQHIGAIVTHELSSNLAQGLLELAKSHNLTPFMLVHSALSLLLARHSNSADIVIGTPIANRLQAELEPMIGLFVNTLVLRTNTHHETLSRFFEHIRLVNLDAQSNQDVPFEQLVERLKVPRSTEHSPLFQIMLTTNSDFGVNSDSNAQCFQLPNVELQAHQSDLIQSKFDLELNVSINEQGVSLNWIYDVSLFSESHIAQLNTHLCELLNNLSHTDVHAEQAPHAVPILPQEEVHHLVHKLNSTQLEYPNEQCIHELFEEQVAKTPEGVALTFENESLTYKQLNEKANQIAHFLQINHGVKPDTLVGLCVERSLEMVISILGILKAGGAYVPLDPTHPQSRLNDILEDTTPEVVLTQAHLTDKLSSVEGKLLILDQEVDGESIFTEYSIDNIDKASISLTSENLVYVIYTSGTTGKPKGIMVQHKALIARKVGWDEIFEIDKKPLTVLQMAGLSVDILLGDIVKALCSNGGKLVICSYQTLISPSDLHGLIEHHQVSYGDFVPSVIRVLTSHLLENKARLTSFQHISIGCEAWKKEDLALLTQVIDEKTNVYNLYGQTETVIDTSYYKANYQDMAQTNMHSMPLGTPFPNTSLYILDDNLQLAPQGVSGTLYVAGDGLAMGYYNNTALTNEKFVQNQSQDLTGNVLYCTGDLVRYLPDGNLEFIGRADDQVKIRGFRIELGEVESQLIGLTDIDTALVMAKESSTGKQLVGYIKLDGEFEHSSQLDIVTRTKASLKANLPDYMVPGAIIVVDTWPLTSNGKIDKKALPDPDLSQDEYSAPTTDVERNLADTWAQLLNLDATTISITANFFELGGHSLLISRLIASIDSEYGVSVSIKDVFGNPTIQHIAEKVIELQALTEPAVVPVVSESKNSIVI</sequence>
<dbReference type="InterPro" id="IPR025110">
    <property type="entry name" value="AMP-bd_C"/>
</dbReference>
<dbReference type="Pfam" id="PF13193">
    <property type="entry name" value="AMP-binding_C"/>
    <property type="match status" value="1"/>
</dbReference>
<dbReference type="Gene3D" id="1.10.1200.10">
    <property type="entry name" value="ACP-like"/>
    <property type="match status" value="1"/>
</dbReference>
<dbReference type="Gene3D" id="3.30.559.10">
    <property type="entry name" value="Chloramphenicol acetyltransferase-like domain"/>
    <property type="match status" value="1"/>
</dbReference>
<protein>
    <recommendedName>
        <fullName evidence="3">Carrier domain-containing protein</fullName>
    </recommendedName>
</protein>
<dbReference type="Proteomes" id="UP000615755">
    <property type="component" value="Unassembled WGS sequence"/>
</dbReference>
<dbReference type="InterPro" id="IPR010071">
    <property type="entry name" value="AA_adenyl_dom"/>
</dbReference>
<dbReference type="EMBL" id="AQGV01000014">
    <property type="protein sequence ID" value="MBE0369959.1"/>
    <property type="molecule type" value="Genomic_DNA"/>
</dbReference>